<dbReference type="Gene3D" id="3.60.40.10">
    <property type="entry name" value="PPM-type phosphatase domain"/>
    <property type="match status" value="1"/>
</dbReference>
<proteinExistence type="predicted"/>
<dbReference type="InterPro" id="IPR011990">
    <property type="entry name" value="TPR-like_helical_dom_sf"/>
</dbReference>
<dbReference type="Gene3D" id="1.25.40.10">
    <property type="entry name" value="Tetratricopeptide repeat domain"/>
    <property type="match status" value="1"/>
</dbReference>
<evidence type="ECO:0000313" key="4">
    <source>
        <dbReference type="Proteomes" id="UP000192907"/>
    </source>
</evidence>
<dbReference type="PROSITE" id="PS50011">
    <property type="entry name" value="PROTEIN_KINASE_DOM"/>
    <property type="match status" value="1"/>
</dbReference>
<dbReference type="PANTHER" id="PTHR43642:SF1">
    <property type="entry name" value="HYBRID SIGNAL TRANSDUCTION HISTIDINE KINASE G"/>
    <property type="match status" value="1"/>
</dbReference>
<feature type="domain" description="Protein kinase" evidence="1">
    <location>
        <begin position="1"/>
        <end position="242"/>
    </location>
</feature>
<dbReference type="InterPro" id="IPR001932">
    <property type="entry name" value="PPM-type_phosphatase-like_dom"/>
</dbReference>
<protein>
    <submittedName>
        <fullName evidence="3">Predicted ATPase</fullName>
    </submittedName>
</protein>
<dbReference type="Pfam" id="PF00069">
    <property type="entry name" value="Pkinase"/>
    <property type="match status" value="1"/>
</dbReference>
<dbReference type="Gene3D" id="3.30.450.40">
    <property type="match status" value="1"/>
</dbReference>
<dbReference type="Gene3D" id="3.30.450.20">
    <property type="entry name" value="PAS domain"/>
    <property type="match status" value="1"/>
</dbReference>
<dbReference type="Gene3D" id="1.10.510.10">
    <property type="entry name" value="Transferase(Phosphotransferase) domain 1"/>
    <property type="match status" value="1"/>
</dbReference>
<dbReference type="Gene3D" id="3.40.50.300">
    <property type="entry name" value="P-loop containing nucleotide triphosphate hydrolases"/>
    <property type="match status" value="1"/>
</dbReference>
<organism evidence="3 4">
    <name type="scientific">Pseudobacteriovorax antillogorgiicola</name>
    <dbReference type="NCBI Taxonomy" id="1513793"/>
    <lineage>
        <taxon>Bacteria</taxon>
        <taxon>Pseudomonadati</taxon>
        <taxon>Bdellovibrionota</taxon>
        <taxon>Oligoflexia</taxon>
        <taxon>Oligoflexales</taxon>
        <taxon>Pseudobacteriovoracaceae</taxon>
        <taxon>Pseudobacteriovorax</taxon>
    </lineage>
</organism>
<dbReference type="InterPro" id="IPR011009">
    <property type="entry name" value="Kinase-like_dom_sf"/>
</dbReference>
<dbReference type="SUPFAM" id="SSF81606">
    <property type="entry name" value="PP2C-like"/>
    <property type="match status" value="1"/>
</dbReference>
<sequence length="1801" mass="204820">MRHRIENKDYLLKTYRSSAVSSDLCKAEFRVISSLRSESLAPAIKVLNVPGGLAILFRDLGRCELKEFLSSRKINLKQKIQLAINICKAVEFTHQAQFILGGLSLQSILVQAESLELSLVDFGVCKSLNPQDQESGLAGSPDPSFVSPEQTGRINRETDYRSDFYSFGVLLYYIFTSRLPFEGDKVQLLHAHIAKHPPSMSSLVPALPPSLDKIVRKLMEKDRADRYQSSFGILWDLSHLMNLSPEDMMEPFPIARRDISQSFVIPHSLVGRDREVELLRSSYRKARSGDRQLLVVEGPSGVGKSRLVEELAFTELNEEGIFIAGKFDQFDRSVPFSALKQALERLVQHIMSFDASSFRDCQSDLIESLGINGQIILDLCPSFELIIGKQPVLQELNPQEAQMRHDNTLMKFFASLASRQHPLVIFFDDVQWGDAATLQVIDLIFKTNEDLYILVIVSFREDEILEDHRIFQIIRDVPSEQKDHVLMEPLSFEAILSLVEETLHRSDVDSLAKLIFDKAHGNPFFTREYFERLHNEGLIVFDKQQGQWQYDMNALYQFDVSDNVIDLVQKRLRSLSEDMQSLLKIGSVLGQEFLLSDLAIIKGASRLQVADVLSKAIEYQVLIPLSDAIYLANDNDEIVYRFLHDRIQQAAYEMIEGRELGRLHLKVARLFWDNSGDKHRVKLVRHYNKAIDLVEALDERERVYRLNLEAAKQAKKSGAFEAALGFLGVADSIIPSIQSEIHSVLFDFYKHYMDVAFFDKNITLAEKNFDQALKQKHSRNEEADLYYLRGVHYENLFHMDLALESLSHCLSILGYRVAKAVNPIKLGFELMRGIRNIFRFSKLDRLPIPSAEQRQQSSLVQKALMSLGLNAYMLNKPEMASYVAFLSFNLSFRKGRTEELAYSMCGVYAALRFIGFDRLATRVAKLIPQEIEKIDSLFLKSRSLYSYVVLIHHWYVPFHDLEKHYEELIHLSREAGDQLAESVAVYMMFYFVVNDFELASAVTERSINRIKNSLNREYYYATLLTKAIHTSLGSSERDPNLSLAEISSDDLFQNLKTDTNRAYFYFGELYLNYLYGNFEKAFEAVRQAIRLRKSIVSILTEPYIYSFSLLICLEYQKIKPRSFQVRLYRWHIEAKLKKWVKYKPYVLDRFRSLFEPSLQRSNMDRLKSLEKFQIFASTRGLEPTAQFHTMAFRMTKDMGLEQLSLYHLREAIRSWEAIGASGISAYLRGQSPTDLDLVDHAGLASKKSNHRDESDIDIDILEQAQRTFSEKLNSQDFVERSVELLKTTVGANQGHLLERDSSTGEHVLRYSQIHGEKTFPNLSLEESTLSTNVRIHQVIRSLKPIVDSPDDRQSILVIPVIHYGQLVRVFYLENDHVGGAFDQHHLRLASLLSHQISALMGYMNLSEDMERRVYEKTGDIKAILEHINQGILIFNASDLSVTAECSISIGDILGVESFVGRNAIDILFQKSDVSPQIRLAISDMIRSRDLDPYSLVHEMTFHLSEDNIRYLDLDWAPILNADDDMLKVLVTIRDVTSLKRLEAIEAETAQVIQRSLLSSRSSFGDTLLASYYQAAETVGGDWFSTFFHEESQRLYLLIGDVTGHGVGSALVTGAVAGASHMAFAAGEDISRIPPKDFLNSLASKLNHVVSVCGADGARLMTMAMICFDLREGSFHYLNAGHNSILRVGNRGHGLLLKGGTPLGLDDPQFGYEEGPIVSDDIFFLYTDGLIEQPGPSGKTLSLRQINRLISHGESAEFVRNKIKNLVEDTWQGQQLDDDCTFIVLKIGSCKVRSATDLEQAG</sequence>
<dbReference type="SUPFAM" id="SSF55781">
    <property type="entry name" value="GAF domain-like"/>
    <property type="match status" value="1"/>
</dbReference>
<dbReference type="PANTHER" id="PTHR43642">
    <property type="entry name" value="HYBRID SIGNAL TRANSDUCTION HISTIDINE KINASE G"/>
    <property type="match status" value="1"/>
</dbReference>
<dbReference type="Pfam" id="PF07228">
    <property type="entry name" value="SpoIIE"/>
    <property type="match status" value="1"/>
</dbReference>
<dbReference type="InterPro" id="IPR041664">
    <property type="entry name" value="AAA_16"/>
</dbReference>
<reference evidence="4" key="1">
    <citation type="submission" date="2017-04" db="EMBL/GenBank/DDBJ databases">
        <authorList>
            <person name="Varghese N."/>
            <person name="Submissions S."/>
        </authorList>
    </citation>
    <scope>NUCLEOTIDE SEQUENCE [LARGE SCALE GENOMIC DNA]</scope>
    <source>
        <strain evidence="4">RKEM611</strain>
    </source>
</reference>
<dbReference type="SMART" id="SM00220">
    <property type="entry name" value="S_TKc"/>
    <property type="match status" value="1"/>
</dbReference>
<dbReference type="SUPFAM" id="SSF52540">
    <property type="entry name" value="P-loop containing nucleoside triphosphate hydrolases"/>
    <property type="match status" value="1"/>
</dbReference>
<name>A0A1Y6CR46_9BACT</name>
<evidence type="ECO:0000313" key="3">
    <source>
        <dbReference type="EMBL" id="SMF72788.1"/>
    </source>
</evidence>
<dbReference type="Proteomes" id="UP000192907">
    <property type="component" value="Unassembled WGS sequence"/>
</dbReference>
<dbReference type="InterPro" id="IPR036457">
    <property type="entry name" value="PPM-type-like_dom_sf"/>
</dbReference>
<gene>
    <name evidence="3" type="ORF">SAMN06296036_12732</name>
</gene>
<dbReference type="InterPro" id="IPR053159">
    <property type="entry name" value="Hybrid_Histidine_Kinase"/>
</dbReference>
<dbReference type="SUPFAM" id="SSF56112">
    <property type="entry name" value="Protein kinase-like (PK-like)"/>
    <property type="match status" value="1"/>
</dbReference>
<dbReference type="InterPro" id="IPR029016">
    <property type="entry name" value="GAF-like_dom_sf"/>
</dbReference>
<feature type="domain" description="PAC" evidence="2">
    <location>
        <begin position="1495"/>
        <end position="1547"/>
    </location>
</feature>
<dbReference type="EMBL" id="FWZT01000027">
    <property type="protein sequence ID" value="SMF72788.1"/>
    <property type="molecule type" value="Genomic_DNA"/>
</dbReference>
<accession>A0A1Y6CR46</accession>
<dbReference type="GO" id="GO:0005524">
    <property type="term" value="F:ATP binding"/>
    <property type="evidence" value="ECO:0007669"/>
    <property type="project" value="InterPro"/>
</dbReference>
<dbReference type="Pfam" id="PF13191">
    <property type="entry name" value="AAA_16"/>
    <property type="match status" value="1"/>
</dbReference>
<dbReference type="SMART" id="SM00331">
    <property type="entry name" value="PP2C_SIG"/>
    <property type="match status" value="1"/>
</dbReference>
<keyword evidence="4" id="KW-1185">Reference proteome</keyword>
<dbReference type="InterPro" id="IPR000700">
    <property type="entry name" value="PAS-assoc_C"/>
</dbReference>
<evidence type="ECO:0000259" key="2">
    <source>
        <dbReference type="PROSITE" id="PS50113"/>
    </source>
</evidence>
<dbReference type="InterPro" id="IPR027417">
    <property type="entry name" value="P-loop_NTPase"/>
</dbReference>
<dbReference type="GO" id="GO:0004672">
    <property type="term" value="F:protein kinase activity"/>
    <property type="evidence" value="ECO:0007669"/>
    <property type="project" value="InterPro"/>
</dbReference>
<dbReference type="STRING" id="1513793.SAMN06296036_12732"/>
<evidence type="ECO:0000259" key="1">
    <source>
        <dbReference type="PROSITE" id="PS50011"/>
    </source>
</evidence>
<dbReference type="PROSITE" id="PS50113">
    <property type="entry name" value="PAC"/>
    <property type="match status" value="1"/>
</dbReference>
<dbReference type="InterPro" id="IPR000719">
    <property type="entry name" value="Prot_kinase_dom"/>
</dbReference>